<organism evidence="2 3">
    <name type="scientific">Skermanella stibiiresistens SB22</name>
    <dbReference type="NCBI Taxonomy" id="1385369"/>
    <lineage>
        <taxon>Bacteria</taxon>
        <taxon>Pseudomonadati</taxon>
        <taxon>Pseudomonadota</taxon>
        <taxon>Alphaproteobacteria</taxon>
        <taxon>Rhodospirillales</taxon>
        <taxon>Azospirillaceae</taxon>
        <taxon>Skermanella</taxon>
    </lineage>
</organism>
<sequence length="238" mass="27191">MTDTAAYTDTVFGLFWLLGYQFSPRLADLGDARFWRIDRTAHYGALDDLARHRIDTELITRNWEDLLRLAGSLKLGRIQAGAIMRVLQVKDHPTTLARALAELGRIVKTLHLLGYVDSKEKRRRILTQLNRQEFRHRLARRVCHGDRGEIRKVHRQEQEEQLGALGLTLNVIALWNSTYIQAALDQLACEGWDVCQADVARVSPLAFKHINFLGRYAFDLPQAVAEGALRPLRNPNSE</sequence>
<dbReference type="RefSeq" id="WP_037460959.1">
    <property type="nucleotide sequence ID" value="NZ_AVFL01000047.1"/>
</dbReference>
<dbReference type="Pfam" id="PF01526">
    <property type="entry name" value="DDE_Tnp_Tn3"/>
    <property type="match status" value="1"/>
</dbReference>
<reference evidence="2 3" key="1">
    <citation type="submission" date="2013-08" db="EMBL/GenBank/DDBJ databases">
        <title>The genome sequence of Skermanella stibiiresistens.</title>
        <authorList>
            <person name="Zhu W."/>
            <person name="Wang G."/>
        </authorList>
    </citation>
    <scope>NUCLEOTIDE SEQUENCE [LARGE SCALE GENOMIC DNA]</scope>
    <source>
        <strain evidence="2 3">SB22</strain>
    </source>
</reference>
<feature type="domain" description="Tn3 transposase DDE" evidence="1">
    <location>
        <begin position="1"/>
        <end position="216"/>
    </location>
</feature>
<keyword evidence="3" id="KW-1185">Reference proteome</keyword>
<accession>W9GQW2</accession>
<evidence type="ECO:0000313" key="2">
    <source>
        <dbReference type="EMBL" id="EWY36280.1"/>
    </source>
</evidence>
<evidence type="ECO:0000259" key="1">
    <source>
        <dbReference type="Pfam" id="PF01526"/>
    </source>
</evidence>
<name>W9GQW2_9PROT</name>
<dbReference type="GO" id="GO:0004803">
    <property type="term" value="F:transposase activity"/>
    <property type="evidence" value="ECO:0007669"/>
    <property type="project" value="InterPro"/>
</dbReference>
<dbReference type="PATRIC" id="fig|1385369.3.peg.6665"/>
<dbReference type="InterPro" id="IPR002513">
    <property type="entry name" value="Tn3_Tnp_DDE_dom"/>
</dbReference>
<dbReference type="EMBL" id="AVFL01000047">
    <property type="protein sequence ID" value="EWY36280.1"/>
    <property type="molecule type" value="Genomic_DNA"/>
</dbReference>
<proteinExistence type="predicted"/>
<dbReference type="STRING" id="1385369.N825_28835"/>
<dbReference type="AlphaFoldDB" id="W9GQW2"/>
<dbReference type="OrthoDB" id="7281829at2"/>
<evidence type="ECO:0000313" key="3">
    <source>
        <dbReference type="Proteomes" id="UP000019486"/>
    </source>
</evidence>
<dbReference type="GO" id="GO:0006313">
    <property type="term" value="P:DNA transposition"/>
    <property type="evidence" value="ECO:0007669"/>
    <property type="project" value="InterPro"/>
</dbReference>
<gene>
    <name evidence="2" type="ORF">N825_28835</name>
</gene>
<dbReference type="Proteomes" id="UP000019486">
    <property type="component" value="Unassembled WGS sequence"/>
</dbReference>
<protein>
    <recommendedName>
        <fullName evidence="1">Tn3 transposase DDE domain-containing protein</fullName>
    </recommendedName>
</protein>
<comment type="caution">
    <text evidence="2">The sequence shown here is derived from an EMBL/GenBank/DDBJ whole genome shotgun (WGS) entry which is preliminary data.</text>
</comment>